<accession>A0A1C6YX35</accession>
<dbReference type="AlphaFoldDB" id="A0A1C6YX35"/>
<organism evidence="2 3">
    <name type="scientific">Hafnia alvei</name>
    <dbReference type="NCBI Taxonomy" id="569"/>
    <lineage>
        <taxon>Bacteria</taxon>
        <taxon>Pseudomonadati</taxon>
        <taxon>Pseudomonadota</taxon>
        <taxon>Gammaproteobacteria</taxon>
        <taxon>Enterobacterales</taxon>
        <taxon>Hafniaceae</taxon>
        <taxon>Hafnia</taxon>
    </lineage>
</organism>
<dbReference type="RefSeq" id="WP_072307711.1">
    <property type="nucleotide sequence ID" value="NZ_FMIQ01000011.1"/>
</dbReference>
<feature type="chain" id="PRO_5008751669" evidence="1">
    <location>
        <begin position="21"/>
        <end position="109"/>
    </location>
</feature>
<name>A0A1C6YX35_HAFAL</name>
<feature type="signal peptide" evidence="1">
    <location>
        <begin position="1"/>
        <end position="20"/>
    </location>
</feature>
<dbReference type="Proteomes" id="UP000094844">
    <property type="component" value="Unassembled WGS sequence"/>
</dbReference>
<proteinExistence type="predicted"/>
<evidence type="ECO:0000313" key="2">
    <source>
        <dbReference type="EMBL" id="SCM51424.1"/>
    </source>
</evidence>
<evidence type="ECO:0000313" key="3">
    <source>
        <dbReference type="Proteomes" id="UP000094844"/>
    </source>
</evidence>
<evidence type="ECO:0000256" key="1">
    <source>
        <dbReference type="SAM" id="SignalP"/>
    </source>
</evidence>
<dbReference type="EMBL" id="FMIQ01000011">
    <property type="protein sequence ID" value="SCM51424.1"/>
    <property type="molecule type" value="Genomic_DNA"/>
</dbReference>
<gene>
    <name evidence="2" type="ORF">BN1044_00886</name>
</gene>
<protein>
    <submittedName>
        <fullName evidence="2">Uncharacterized protein</fullName>
    </submittedName>
</protein>
<reference evidence="2 3" key="1">
    <citation type="submission" date="2016-09" db="EMBL/GenBank/DDBJ databases">
        <authorList>
            <person name="Capua I."/>
            <person name="De Benedictis P."/>
            <person name="Joannis T."/>
            <person name="Lombin L.H."/>
            <person name="Cattoli G."/>
        </authorList>
    </citation>
    <scope>NUCLEOTIDE SEQUENCE [LARGE SCALE GENOMIC DNA]</scope>
    <source>
        <strain evidence="2 3">GB001</strain>
    </source>
</reference>
<sequence>MKIAKILIACIALSPLASFAASTVTPDNSTDRACGAYVSEIRAYAGDYRYTLVDKEGNRISESNVGSYEATDANIIKILNMSYVLNKSVCIDWVYYSTYWHIDGVEILK</sequence>
<keyword evidence="1" id="KW-0732">Signal</keyword>